<dbReference type="Gene3D" id="3.30.70.100">
    <property type="match status" value="1"/>
</dbReference>
<feature type="domain" description="HMA" evidence="2">
    <location>
        <begin position="95"/>
        <end position="148"/>
    </location>
</feature>
<dbReference type="EMBL" id="NCVQ01000004">
    <property type="protein sequence ID" value="PWZ30658.1"/>
    <property type="molecule type" value="Genomic_DNA"/>
</dbReference>
<dbReference type="GO" id="GO:0046872">
    <property type="term" value="F:metal ion binding"/>
    <property type="evidence" value="ECO:0007669"/>
    <property type="project" value="InterPro"/>
</dbReference>
<comment type="caution">
    <text evidence="3">The sequence shown here is derived from an EMBL/GenBank/DDBJ whole genome shotgun (WGS) entry which is preliminary data.</text>
</comment>
<dbReference type="InterPro" id="IPR044526">
    <property type="entry name" value="NAKR1-3"/>
</dbReference>
<dbReference type="PANTHER" id="PTHR46119:SF15">
    <property type="entry name" value="PROTEIN SODIUM POTASSIUM ROOT DEFECTIVE 2"/>
    <property type="match status" value="1"/>
</dbReference>
<evidence type="ECO:0000313" key="3">
    <source>
        <dbReference type="EMBL" id="PWZ30658.1"/>
    </source>
</evidence>
<dbReference type="InterPro" id="IPR036163">
    <property type="entry name" value="HMA_dom_sf"/>
</dbReference>
<dbReference type="InterPro" id="IPR006121">
    <property type="entry name" value="HMA_dom"/>
</dbReference>
<evidence type="ECO:0000256" key="1">
    <source>
        <dbReference type="SAM" id="MobiDB-lite"/>
    </source>
</evidence>
<dbReference type="Proteomes" id="UP000251960">
    <property type="component" value="Chromosome 3"/>
</dbReference>
<feature type="compositionally biased region" description="Basic and acidic residues" evidence="1">
    <location>
        <begin position="34"/>
        <end position="51"/>
    </location>
</feature>
<name>A0A3L6FCG8_MAIZE</name>
<proteinExistence type="predicted"/>
<dbReference type="SUPFAM" id="SSF55008">
    <property type="entry name" value="HMA, heavy metal-associated domain"/>
    <property type="match status" value="1"/>
</dbReference>
<organism evidence="3">
    <name type="scientific">Zea mays</name>
    <name type="common">Maize</name>
    <dbReference type="NCBI Taxonomy" id="4577"/>
    <lineage>
        <taxon>Eukaryota</taxon>
        <taxon>Viridiplantae</taxon>
        <taxon>Streptophyta</taxon>
        <taxon>Embryophyta</taxon>
        <taxon>Tracheophyta</taxon>
        <taxon>Spermatophyta</taxon>
        <taxon>Magnoliopsida</taxon>
        <taxon>Liliopsida</taxon>
        <taxon>Poales</taxon>
        <taxon>Poaceae</taxon>
        <taxon>PACMAD clade</taxon>
        <taxon>Panicoideae</taxon>
        <taxon>Andropogonodae</taxon>
        <taxon>Andropogoneae</taxon>
        <taxon>Tripsacinae</taxon>
        <taxon>Zea</taxon>
    </lineage>
</organism>
<accession>A0A3L6FCG8</accession>
<dbReference type="PANTHER" id="PTHR46119">
    <property type="entry name" value="OS08G0405700 PROTEIN"/>
    <property type="match status" value="1"/>
</dbReference>
<feature type="region of interest" description="Disordered" evidence="1">
    <location>
        <begin position="15"/>
        <end position="70"/>
    </location>
</feature>
<dbReference type="AlphaFoldDB" id="A0A3L6FCG8"/>
<feature type="compositionally biased region" description="Low complexity" evidence="1">
    <location>
        <begin position="52"/>
        <end position="66"/>
    </location>
</feature>
<dbReference type="Pfam" id="PF00403">
    <property type="entry name" value="HMA"/>
    <property type="match status" value="1"/>
</dbReference>
<reference evidence="3" key="1">
    <citation type="journal article" date="2018" name="Nat. Genet.">
        <title>Extensive intraspecific gene order and gene structural variations between Mo17 and other maize genomes.</title>
        <authorList>
            <person name="Sun S."/>
            <person name="Zhou Y."/>
            <person name="Chen J."/>
            <person name="Shi J."/>
            <person name="Zhao H."/>
            <person name="Zhao H."/>
            <person name="Song W."/>
            <person name="Zhang M."/>
            <person name="Cui Y."/>
            <person name="Dong X."/>
            <person name="Liu H."/>
            <person name="Ma X."/>
            <person name="Jiao Y."/>
            <person name="Wang B."/>
            <person name="Wei X."/>
            <person name="Stein J.C."/>
            <person name="Glaubitz J.C."/>
            <person name="Lu F."/>
            <person name="Yu G."/>
            <person name="Liang C."/>
            <person name="Fengler K."/>
            <person name="Li B."/>
            <person name="Rafalski A."/>
            <person name="Schnable P.S."/>
            <person name="Ware D.H."/>
            <person name="Buckler E.S."/>
            <person name="Lai J."/>
        </authorList>
    </citation>
    <scope>NUCLEOTIDE SEQUENCE [LARGE SCALE GENOMIC DNA]</scope>
    <source>
        <tissue evidence="3">Seedling</tissue>
    </source>
</reference>
<dbReference type="CDD" id="cd00371">
    <property type="entry name" value="HMA"/>
    <property type="match status" value="1"/>
</dbReference>
<sequence length="188" mass="19901">MSRIASIKRRSLGCCRRTGKGGGAQASRRAHAHAAMDMELEHGGNEDDRGSESSSSSSKRSFGASSDATVSSTPSKLQALRFAEDLSLPSVQVVVMSANMGCSHCRQRVADVVSKMNGLLDYMVDFGKKEVTVRGKVAHTKNKRKHRKALLGAPAGWDDARSAAAASSSSPGGHARTTLSWFLGCYGS</sequence>
<protein>
    <recommendedName>
        <fullName evidence="2">HMA domain-containing protein</fullName>
    </recommendedName>
</protein>
<dbReference type="ExpressionAtlas" id="A0A3L6FCG8">
    <property type="expression patterns" value="baseline and differential"/>
</dbReference>
<evidence type="ECO:0000259" key="2">
    <source>
        <dbReference type="Pfam" id="PF00403"/>
    </source>
</evidence>
<gene>
    <name evidence="3" type="ORF">Zm00014a_043400</name>
</gene>